<dbReference type="Gene3D" id="2.40.180.10">
    <property type="entry name" value="Catalase core domain"/>
    <property type="match status" value="1"/>
</dbReference>
<evidence type="ECO:0000259" key="3">
    <source>
        <dbReference type="SMART" id="SM01060"/>
    </source>
</evidence>
<evidence type="ECO:0000256" key="2">
    <source>
        <dbReference type="SAM" id="SignalP"/>
    </source>
</evidence>
<dbReference type="CDD" id="cd08153">
    <property type="entry name" value="srpA_like"/>
    <property type="match status" value="1"/>
</dbReference>
<dbReference type="PANTHER" id="PTHR11465">
    <property type="entry name" value="CATALASE"/>
    <property type="match status" value="1"/>
</dbReference>
<dbReference type="InterPro" id="IPR020835">
    <property type="entry name" value="Catalase_sf"/>
</dbReference>
<feature type="domain" description="Catalase core" evidence="3">
    <location>
        <begin position="31"/>
        <end position="337"/>
    </location>
</feature>
<keyword evidence="1" id="KW-0408">Iron</keyword>
<feature type="chain" id="PRO_5045430107" description="Catalase-related peroxidase" evidence="2">
    <location>
        <begin position="28"/>
        <end position="337"/>
    </location>
</feature>
<dbReference type="SUPFAM" id="SSF56634">
    <property type="entry name" value="Heme-dependent catalase-like"/>
    <property type="match status" value="1"/>
</dbReference>
<protein>
    <recommendedName>
        <fullName evidence="1">Catalase-related peroxidase</fullName>
        <ecNumber evidence="1">1.11.1.-</ecNumber>
    </recommendedName>
</protein>
<reference evidence="4 5" key="1">
    <citation type="journal article" date="2019" name="Int. J. Syst. Evol. Microbiol.">
        <title>The Global Catalogue of Microorganisms (GCM) 10K type strain sequencing project: providing services to taxonomists for standard genome sequencing and annotation.</title>
        <authorList>
            <consortium name="The Broad Institute Genomics Platform"/>
            <consortium name="The Broad Institute Genome Sequencing Center for Infectious Disease"/>
            <person name="Wu L."/>
            <person name="Ma J."/>
        </authorList>
    </citation>
    <scope>NUCLEOTIDE SEQUENCE [LARGE SCALE GENOMIC DNA]</scope>
    <source>
        <strain evidence="4 5">JCM 6886</strain>
    </source>
</reference>
<dbReference type="PROSITE" id="PS51402">
    <property type="entry name" value="CATALASE_3"/>
    <property type="match status" value="1"/>
</dbReference>
<dbReference type="InterPro" id="IPR011614">
    <property type="entry name" value="Catalase_core"/>
</dbReference>
<name>A0ABN0TCL0_9GAMM</name>
<comment type="cofactor">
    <cofactor evidence="1">
        <name>heme</name>
        <dbReference type="ChEBI" id="CHEBI:30413"/>
    </cofactor>
</comment>
<evidence type="ECO:0000313" key="4">
    <source>
        <dbReference type="EMBL" id="GAA0218203.1"/>
    </source>
</evidence>
<dbReference type="PIRSF" id="PIRSF000296">
    <property type="entry name" value="SrpA"/>
    <property type="match status" value="1"/>
</dbReference>
<dbReference type="InterPro" id="IPR018028">
    <property type="entry name" value="Catalase"/>
</dbReference>
<keyword evidence="2" id="KW-0732">Signal</keyword>
<gene>
    <name evidence="4" type="ORF">GCM10008964_07200</name>
</gene>
<keyword evidence="1" id="KW-0560">Oxidoreductase</keyword>
<keyword evidence="1" id="KW-0349">Heme</keyword>
<feature type="signal peptide" evidence="2">
    <location>
        <begin position="1"/>
        <end position="27"/>
    </location>
</feature>
<accession>A0ABN0TCL0</accession>
<evidence type="ECO:0000256" key="1">
    <source>
        <dbReference type="PIRNR" id="PIRNR000296"/>
    </source>
</evidence>
<dbReference type="Proteomes" id="UP001501476">
    <property type="component" value="Unassembled WGS sequence"/>
</dbReference>
<dbReference type="InterPro" id="IPR024168">
    <property type="entry name" value="Catalase_SrpA-type_pred"/>
</dbReference>
<keyword evidence="1" id="KW-0479">Metal-binding</keyword>
<dbReference type="Gene3D" id="1.20.1280.120">
    <property type="match status" value="1"/>
</dbReference>
<dbReference type="EMBL" id="BAAADG010000003">
    <property type="protein sequence ID" value="GAA0218203.1"/>
    <property type="molecule type" value="Genomic_DNA"/>
</dbReference>
<dbReference type="Pfam" id="PF00199">
    <property type="entry name" value="Catalase"/>
    <property type="match status" value="1"/>
</dbReference>
<proteinExistence type="inferred from homology"/>
<dbReference type="SMART" id="SM01060">
    <property type="entry name" value="Catalase"/>
    <property type="match status" value="1"/>
</dbReference>
<dbReference type="RefSeq" id="WP_286304819.1">
    <property type="nucleotide sequence ID" value="NZ_AP027741.1"/>
</dbReference>
<dbReference type="EC" id="1.11.1.-" evidence="1"/>
<dbReference type="PANTHER" id="PTHR11465:SF62">
    <property type="entry name" value="CATALASE T"/>
    <property type="match status" value="1"/>
</dbReference>
<keyword evidence="5" id="KW-1185">Reference proteome</keyword>
<dbReference type="GO" id="GO:0004601">
    <property type="term" value="F:peroxidase activity"/>
    <property type="evidence" value="ECO:0007669"/>
    <property type="project" value="UniProtKB-KW"/>
</dbReference>
<comment type="function">
    <text evidence="1">Has an organic peroxide-dependent peroxidase activity.</text>
</comment>
<sequence length="337" mass="36417">MTLSSNVIKQCALLSSLALFSLSSAMADDHTNKPVVEQLVDTLSTIAGPHPGIRKNHAKGIVVSGEFIPSPDAATVTNAVHFESPATPVTVRFSNTTGIPDIADNNPSSFPKGIAIRFHLQEDTYTDIVSISVSRFPVATPEDFLGLLNAVATSGPDAATPKPITQFLASHPAAKTFVETPKPAPVSFATQPFYGVNAFKFTNKDGEVRYGRYQIIPVNGQEYLTDEQRAAAGKDYLFEELPRRLQQSQVEFALGLQIADKDDALNDPTVVWPETRQIIKLGTISLDTVDDNGKQFAKQTMFNPLALTDGIEASDDPILLARPSAYAISFGRRISGQ</sequence>
<evidence type="ECO:0000313" key="5">
    <source>
        <dbReference type="Proteomes" id="UP001501476"/>
    </source>
</evidence>
<comment type="similarity">
    <text evidence="1">Belongs to the catalase family.</text>
</comment>
<organism evidence="4 5">
    <name type="scientific">Methylophaga marina</name>
    <dbReference type="NCBI Taxonomy" id="45495"/>
    <lineage>
        <taxon>Bacteria</taxon>
        <taxon>Pseudomonadati</taxon>
        <taxon>Pseudomonadota</taxon>
        <taxon>Gammaproteobacteria</taxon>
        <taxon>Thiotrichales</taxon>
        <taxon>Piscirickettsiaceae</taxon>
        <taxon>Methylophaga</taxon>
    </lineage>
</organism>
<keyword evidence="1 4" id="KW-0575">Peroxidase</keyword>
<comment type="caution">
    <text evidence="4">The sequence shown here is derived from an EMBL/GenBank/DDBJ whole genome shotgun (WGS) entry which is preliminary data.</text>
</comment>